<evidence type="ECO:0000313" key="4">
    <source>
        <dbReference type="Proteomes" id="UP000001542"/>
    </source>
</evidence>
<dbReference type="PANTHER" id="PTHR46652:SF3">
    <property type="entry name" value="LEUCINE-RICH REPEAT-CONTAINING PROTEIN 9"/>
    <property type="match status" value="1"/>
</dbReference>
<dbReference type="PANTHER" id="PTHR46652">
    <property type="entry name" value="LEUCINE-RICH REPEAT AND IQ DOMAIN-CONTAINING PROTEIN 1-RELATED"/>
    <property type="match status" value="1"/>
</dbReference>
<dbReference type="PRINTS" id="PR00019">
    <property type="entry name" value="LEURICHRPT"/>
</dbReference>
<dbReference type="AlphaFoldDB" id="A2F3R9"/>
<dbReference type="KEGG" id="tva:4758261"/>
<evidence type="ECO:0000313" key="3">
    <source>
        <dbReference type="EMBL" id="EAY00441.1"/>
    </source>
</evidence>
<dbReference type="InterPro" id="IPR025875">
    <property type="entry name" value="Leu-rich_rpt_4"/>
</dbReference>
<evidence type="ECO:0000256" key="1">
    <source>
        <dbReference type="ARBA" id="ARBA00022614"/>
    </source>
</evidence>
<dbReference type="SUPFAM" id="SSF52058">
    <property type="entry name" value="L domain-like"/>
    <property type="match status" value="1"/>
</dbReference>
<dbReference type="InterPro" id="IPR032675">
    <property type="entry name" value="LRR_dom_sf"/>
</dbReference>
<dbReference type="InParanoid" id="A2F3R9"/>
<dbReference type="VEuPathDB" id="TrichDB:TVAG_084780"/>
<sequence length="283" mass="31572">MAVTFNSLAMSEKPKLTPSMRGIEMAVFELDISGKDVAEIQNEKPLDEIRKLTASQNQIQSLAFLEHTPNLVDLDLSQNQISEGVSNFSLLKFIHSINLSSNLFENVNGFPTLNTLTYLDLSSNHLASAGDIPSLPFLKHLNLSNNSITALNLAVMPSLQILNLQGNLLAKLELPNLPSIREIDASHNSIETIDQFTEESLPYLWSLNLRYNQLKTPEELHSFEKLPLLFDLKIENNPLIQEDKSHIPPILVILPTLTILDGEQVNAKNKVKAELSVKSETML</sequence>
<keyword evidence="1" id="KW-0433">Leucine-rich repeat</keyword>
<name>A2F3R9_TRIV3</name>
<accession>A2F3R9</accession>
<dbReference type="eggNOG" id="KOG0531">
    <property type="taxonomic scope" value="Eukaryota"/>
</dbReference>
<keyword evidence="4" id="KW-1185">Reference proteome</keyword>
<dbReference type="OMA" id="LHWINGR"/>
<proteinExistence type="predicted"/>
<dbReference type="InterPro" id="IPR050836">
    <property type="entry name" value="SDS22/Internalin_LRR"/>
</dbReference>
<evidence type="ECO:0000256" key="2">
    <source>
        <dbReference type="ARBA" id="ARBA00022737"/>
    </source>
</evidence>
<organism evidence="3 4">
    <name type="scientific">Trichomonas vaginalis (strain ATCC PRA-98 / G3)</name>
    <dbReference type="NCBI Taxonomy" id="412133"/>
    <lineage>
        <taxon>Eukaryota</taxon>
        <taxon>Metamonada</taxon>
        <taxon>Parabasalia</taxon>
        <taxon>Trichomonadida</taxon>
        <taxon>Trichomonadidae</taxon>
        <taxon>Trichomonas</taxon>
    </lineage>
</organism>
<dbReference type="Pfam" id="PF12799">
    <property type="entry name" value="LRR_4"/>
    <property type="match status" value="1"/>
</dbReference>
<dbReference type="STRING" id="5722.A2F3R9"/>
<dbReference type="Pfam" id="PF13855">
    <property type="entry name" value="LRR_8"/>
    <property type="match status" value="1"/>
</dbReference>
<protein>
    <submittedName>
        <fullName evidence="3">Leucine Rich Repeat family protein</fullName>
    </submittedName>
</protein>
<reference evidence="3" key="2">
    <citation type="journal article" date="2007" name="Science">
        <title>Draft genome sequence of the sexually transmitted pathogen Trichomonas vaginalis.</title>
        <authorList>
            <person name="Carlton J.M."/>
            <person name="Hirt R.P."/>
            <person name="Silva J.C."/>
            <person name="Delcher A.L."/>
            <person name="Schatz M."/>
            <person name="Zhao Q."/>
            <person name="Wortman J.R."/>
            <person name="Bidwell S.L."/>
            <person name="Alsmark U.C.M."/>
            <person name="Besteiro S."/>
            <person name="Sicheritz-Ponten T."/>
            <person name="Noel C.J."/>
            <person name="Dacks J.B."/>
            <person name="Foster P.G."/>
            <person name="Simillion C."/>
            <person name="Van de Peer Y."/>
            <person name="Miranda-Saavedra D."/>
            <person name="Barton G.J."/>
            <person name="Westrop G.D."/>
            <person name="Mueller S."/>
            <person name="Dessi D."/>
            <person name="Fiori P.L."/>
            <person name="Ren Q."/>
            <person name="Paulsen I."/>
            <person name="Zhang H."/>
            <person name="Bastida-Corcuera F.D."/>
            <person name="Simoes-Barbosa A."/>
            <person name="Brown M.T."/>
            <person name="Hayes R.D."/>
            <person name="Mukherjee M."/>
            <person name="Okumura C.Y."/>
            <person name="Schneider R."/>
            <person name="Smith A.J."/>
            <person name="Vanacova S."/>
            <person name="Villalvazo M."/>
            <person name="Haas B.J."/>
            <person name="Pertea M."/>
            <person name="Feldblyum T.V."/>
            <person name="Utterback T.R."/>
            <person name="Shu C.L."/>
            <person name="Osoegawa K."/>
            <person name="de Jong P.J."/>
            <person name="Hrdy I."/>
            <person name="Horvathova L."/>
            <person name="Zubacova Z."/>
            <person name="Dolezal P."/>
            <person name="Malik S.B."/>
            <person name="Logsdon J.M. Jr."/>
            <person name="Henze K."/>
            <person name="Gupta A."/>
            <person name="Wang C.C."/>
            <person name="Dunne R.L."/>
            <person name="Upcroft J.A."/>
            <person name="Upcroft P."/>
            <person name="White O."/>
            <person name="Salzberg S.L."/>
            <person name="Tang P."/>
            <person name="Chiu C.-H."/>
            <person name="Lee Y.-S."/>
            <person name="Embley T.M."/>
            <person name="Coombs G.H."/>
            <person name="Mottram J.C."/>
            <person name="Tachezy J."/>
            <person name="Fraser-Liggett C.M."/>
            <person name="Johnson P.J."/>
        </authorList>
    </citation>
    <scope>NUCLEOTIDE SEQUENCE [LARGE SCALE GENOMIC DNA]</scope>
    <source>
        <strain evidence="3">G3</strain>
    </source>
</reference>
<dbReference type="EMBL" id="DS113601">
    <property type="protein sequence ID" value="EAY00441.1"/>
    <property type="molecule type" value="Genomic_DNA"/>
</dbReference>
<keyword evidence="2" id="KW-0677">Repeat</keyword>
<reference evidence="3" key="1">
    <citation type="submission" date="2006-10" db="EMBL/GenBank/DDBJ databases">
        <authorList>
            <person name="Amadeo P."/>
            <person name="Zhao Q."/>
            <person name="Wortman J."/>
            <person name="Fraser-Liggett C."/>
            <person name="Carlton J."/>
        </authorList>
    </citation>
    <scope>NUCLEOTIDE SEQUENCE</scope>
    <source>
        <strain evidence="3">G3</strain>
    </source>
</reference>
<dbReference type="RefSeq" id="XP_001313370.1">
    <property type="nucleotide sequence ID" value="XM_001313369.1"/>
</dbReference>
<dbReference type="Proteomes" id="UP000001542">
    <property type="component" value="Unassembled WGS sequence"/>
</dbReference>
<gene>
    <name evidence="3" type="ORF">TVAG_084780</name>
</gene>
<dbReference type="InterPro" id="IPR001611">
    <property type="entry name" value="Leu-rich_rpt"/>
</dbReference>
<dbReference type="SMR" id="A2F3R9"/>
<dbReference type="VEuPathDB" id="TrichDB:TVAGG3_1040070"/>
<dbReference type="Gene3D" id="3.80.10.10">
    <property type="entry name" value="Ribonuclease Inhibitor"/>
    <property type="match status" value="3"/>
</dbReference>
<dbReference type="OrthoDB" id="5954088at2759"/>
<dbReference type="PROSITE" id="PS51450">
    <property type="entry name" value="LRR"/>
    <property type="match status" value="3"/>
</dbReference>